<name>A0A2H1VV21_SPOFR</name>
<accession>A0A2H1VV21</accession>
<dbReference type="AlphaFoldDB" id="A0A2H1VV21"/>
<gene>
    <name evidence="2" type="ORF">SFRICE_015739</name>
</gene>
<proteinExistence type="predicted"/>
<evidence type="ECO:0000256" key="1">
    <source>
        <dbReference type="SAM" id="SignalP"/>
    </source>
</evidence>
<protein>
    <submittedName>
        <fullName evidence="2">SFRICE_015739</fullName>
    </submittedName>
</protein>
<evidence type="ECO:0000313" key="2">
    <source>
        <dbReference type="EMBL" id="SOQ44596.1"/>
    </source>
</evidence>
<keyword evidence="1" id="KW-0732">Signal</keyword>
<feature type="signal peptide" evidence="1">
    <location>
        <begin position="1"/>
        <end position="18"/>
    </location>
</feature>
<feature type="chain" id="PRO_5013655399" evidence="1">
    <location>
        <begin position="19"/>
        <end position="70"/>
    </location>
</feature>
<dbReference type="EMBL" id="ODYU01004577">
    <property type="protein sequence ID" value="SOQ44596.1"/>
    <property type="molecule type" value="Genomic_DNA"/>
</dbReference>
<reference evidence="2" key="1">
    <citation type="submission" date="2016-07" db="EMBL/GenBank/DDBJ databases">
        <authorList>
            <person name="Bretaudeau A."/>
        </authorList>
    </citation>
    <scope>NUCLEOTIDE SEQUENCE</scope>
    <source>
        <strain evidence="2">Rice</strain>
        <tissue evidence="2">Whole body</tissue>
    </source>
</reference>
<sequence>MHVVIPLLLVWALCGVRGVIRTPLEAFRPSGEIHLRRPDKIPFLPHKRLPVPSKSDLKILYQTGTNKKGP</sequence>
<dbReference type="OrthoDB" id="8177523at2759"/>
<organism evidence="2">
    <name type="scientific">Spodoptera frugiperda</name>
    <name type="common">Fall armyworm</name>
    <dbReference type="NCBI Taxonomy" id="7108"/>
    <lineage>
        <taxon>Eukaryota</taxon>
        <taxon>Metazoa</taxon>
        <taxon>Ecdysozoa</taxon>
        <taxon>Arthropoda</taxon>
        <taxon>Hexapoda</taxon>
        <taxon>Insecta</taxon>
        <taxon>Pterygota</taxon>
        <taxon>Neoptera</taxon>
        <taxon>Endopterygota</taxon>
        <taxon>Lepidoptera</taxon>
        <taxon>Glossata</taxon>
        <taxon>Ditrysia</taxon>
        <taxon>Noctuoidea</taxon>
        <taxon>Noctuidae</taxon>
        <taxon>Amphipyrinae</taxon>
        <taxon>Spodoptera</taxon>
    </lineage>
</organism>